<organism evidence="5 6">
    <name type="scientific">Neoarthrinium moseri</name>
    <dbReference type="NCBI Taxonomy" id="1658444"/>
    <lineage>
        <taxon>Eukaryota</taxon>
        <taxon>Fungi</taxon>
        <taxon>Dikarya</taxon>
        <taxon>Ascomycota</taxon>
        <taxon>Pezizomycotina</taxon>
        <taxon>Sordariomycetes</taxon>
        <taxon>Xylariomycetidae</taxon>
        <taxon>Amphisphaeriales</taxon>
        <taxon>Apiosporaceae</taxon>
        <taxon>Neoarthrinium</taxon>
    </lineage>
</organism>
<evidence type="ECO:0000313" key="5">
    <source>
        <dbReference type="EMBL" id="KAI1865754.1"/>
    </source>
</evidence>
<feature type="region of interest" description="Disordered" evidence="2">
    <location>
        <begin position="78"/>
        <end position="112"/>
    </location>
</feature>
<keyword evidence="3" id="KW-0732">Signal</keyword>
<dbReference type="InterPro" id="IPR013128">
    <property type="entry name" value="Peptidase_C1A"/>
</dbReference>
<dbReference type="Proteomes" id="UP000829685">
    <property type="component" value="Unassembled WGS sequence"/>
</dbReference>
<proteinExistence type="inferred from homology"/>
<dbReference type="PROSITE" id="PS00139">
    <property type="entry name" value="THIOL_PROTEASE_CYS"/>
    <property type="match status" value="1"/>
</dbReference>
<name>A0A9P9WIY1_9PEZI</name>
<dbReference type="PRINTS" id="PR00705">
    <property type="entry name" value="PAPAIN"/>
</dbReference>
<sequence length="716" mass="79642">MIAPYLSIVLLVVGLVSARVLVRDEAATTSDSTRDTPFTQSGERFVPTITLTGSFVPDPTVTITASLEIKSQDNIPALTSGQTADASPTSSRASHGLGIPDEPQPRPPASFLSSPVAWTSAVQPTATSLPPPQAPTGYALIAGEAGANDFVILNSTISARSVARRDPPAVVDWRDRYGFHWITSVQDQGYCGSCWAFAATALMETMVRIQHGPWSKRSEADLHDSMGSDCETGNWPETALSWAHNNGDGIADAACDPYYADDRLYFPCADRAGRSLRVPESQPLYTIEDQKKWIDEVGPITAAFRIFTDFDSWTPDKGVYRYDGISPTRGLHAVLVVGYDDNQKCWIIKNQWGTYSGDQGYYLIGYGEAEIEGFIKYGITNVDPDPWDRKSHQSGLMIQGGFGSKHKNFELVRANPGGGFSQIVREDVYPNTWYQSRTVMRPDGSDQMVVGQPIILTSSFNRDFEVLYLTTFGTLKHWYYSQSAFQWYDTDQWAFWNIGGYPGYVQKDDSSFSLVVRRTDGGLVEFKRDVLTADFMYVRDIATGIKQSGPALVASNVGHDYKSRTSMGNLYVVAVRDDGKLQMFWRSGTDEQAPWTPSEIFGEDIGDTPPVMVQDYWRTTDEKTPGGFQLAVAKNGRVQHWQRINTDIDTNPPVDGGCGKWELVFEFGVDIKHVWSLMHGSNHQLELVAEDTDGRLWHWSYEYPGTWNRKALVPGP</sequence>
<keyword evidence="6" id="KW-1185">Reference proteome</keyword>
<comment type="caution">
    <text evidence="5">The sequence shown here is derived from an EMBL/GenBank/DDBJ whole genome shotgun (WGS) entry which is preliminary data.</text>
</comment>
<feature type="chain" id="PRO_5040135990" description="Peptidase C1A papain C-terminal domain-containing protein" evidence="3">
    <location>
        <begin position="19"/>
        <end position="716"/>
    </location>
</feature>
<dbReference type="InterPro" id="IPR000668">
    <property type="entry name" value="Peptidase_C1A_C"/>
</dbReference>
<dbReference type="GO" id="GO:0006508">
    <property type="term" value="P:proteolysis"/>
    <property type="evidence" value="ECO:0007669"/>
    <property type="project" value="InterPro"/>
</dbReference>
<feature type="compositionally biased region" description="Polar residues" evidence="2">
    <location>
        <begin position="78"/>
        <end position="93"/>
    </location>
</feature>
<feature type="domain" description="Peptidase C1A papain C-terminal" evidence="4">
    <location>
        <begin position="167"/>
        <end position="379"/>
    </location>
</feature>
<comment type="similarity">
    <text evidence="1">Belongs to the peptidase C1 family.</text>
</comment>
<dbReference type="InterPro" id="IPR039417">
    <property type="entry name" value="Peptidase_C1A_papain-like"/>
</dbReference>
<gene>
    <name evidence="5" type="ORF">JX265_008077</name>
</gene>
<dbReference type="CDD" id="cd02248">
    <property type="entry name" value="Peptidase_C1A"/>
    <property type="match status" value="1"/>
</dbReference>
<dbReference type="PROSITE" id="PS00639">
    <property type="entry name" value="THIOL_PROTEASE_HIS"/>
    <property type="match status" value="1"/>
</dbReference>
<dbReference type="GO" id="GO:0008234">
    <property type="term" value="F:cysteine-type peptidase activity"/>
    <property type="evidence" value="ECO:0007669"/>
    <property type="project" value="InterPro"/>
</dbReference>
<evidence type="ECO:0000256" key="1">
    <source>
        <dbReference type="ARBA" id="ARBA00008455"/>
    </source>
</evidence>
<accession>A0A9P9WIY1</accession>
<dbReference type="InterPro" id="IPR000169">
    <property type="entry name" value="Pept_cys_AS"/>
</dbReference>
<dbReference type="PANTHER" id="PTHR12411">
    <property type="entry name" value="CYSTEINE PROTEASE FAMILY C1-RELATED"/>
    <property type="match status" value="1"/>
</dbReference>
<dbReference type="AlphaFoldDB" id="A0A9P9WIY1"/>
<dbReference type="Gene3D" id="3.90.70.10">
    <property type="entry name" value="Cysteine proteinases"/>
    <property type="match status" value="1"/>
</dbReference>
<protein>
    <recommendedName>
        <fullName evidence="4">Peptidase C1A papain C-terminal domain-containing protein</fullName>
    </recommendedName>
</protein>
<reference evidence="5" key="1">
    <citation type="submission" date="2021-03" db="EMBL/GenBank/DDBJ databases">
        <title>Revisited historic fungal species revealed as producer of novel bioactive compounds through whole genome sequencing and comparative genomics.</title>
        <authorList>
            <person name="Vignolle G.A."/>
            <person name="Hochenegger N."/>
            <person name="Mach R.L."/>
            <person name="Mach-Aigner A.R."/>
            <person name="Javad Rahimi M."/>
            <person name="Salim K.A."/>
            <person name="Chan C.M."/>
            <person name="Lim L.B.L."/>
            <person name="Cai F."/>
            <person name="Druzhinina I.S."/>
            <person name="U'Ren J.M."/>
            <person name="Derntl C."/>
        </authorList>
    </citation>
    <scope>NUCLEOTIDE SEQUENCE</scope>
    <source>
        <strain evidence="5">TUCIM 5799</strain>
    </source>
</reference>
<dbReference type="Gene3D" id="2.120.10.70">
    <property type="entry name" value="Fucose-specific lectin"/>
    <property type="match status" value="1"/>
</dbReference>
<dbReference type="SMART" id="SM00645">
    <property type="entry name" value="Pept_C1"/>
    <property type="match status" value="1"/>
</dbReference>
<evidence type="ECO:0000313" key="6">
    <source>
        <dbReference type="Proteomes" id="UP000829685"/>
    </source>
</evidence>
<dbReference type="Pfam" id="PF00112">
    <property type="entry name" value="Peptidase_C1"/>
    <property type="match status" value="1"/>
</dbReference>
<dbReference type="InterPro" id="IPR025660">
    <property type="entry name" value="Pept_his_AS"/>
</dbReference>
<dbReference type="SUPFAM" id="SSF54001">
    <property type="entry name" value="Cysteine proteinases"/>
    <property type="match status" value="1"/>
</dbReference>
<evidence type="ECO:0000259" key="4">
    <source>
        <dbReference type="SMART" id="SM00645"/>
    </source>
</evidence>
<evidence type="ECO:0000256" key="3">
    <source>
        <dbReference type="SAM" id="SignalP"/>
    </source>
</evidence>
<dbReference type="EMBL" id="JAFIMR010000021">
    <property type="protein sequence ID" value="KAI1865754.1"/>
    <property type="molecule type" value="Genomic_DNA"/>
</dbReference>
<feature type="signal peptide" evidence="3">
    <location>
        <begin position="1"/>
        <end position="18"/>
    </location>
</feature>
<dbReference type="InterPro" id="IPR038765">
    <property type="entry name" value="Papain-like_cys_pep_sf"/>
</dbReference>
<evidence type="ECO:0000256" key="2">
    <source>
        <dbReference type="SAM" id="MobiDB-lite"/>
    </source>
</evidence>
<dbReference type="SUPFAM" id="SSF89372">
    <property type="entry name" value="Fucose-specific lectin"/>
    <property type="match status" value="1"/>
</dbReference>